<evidence type="ECO:0000313" key="1">
    <source>
        <dbReference type="EMBL" id="MFD0787979.1"/>
    </source>
</evidence>
<protein>
    <submittedName>
        <fullName evidence="1">DUF952 domain-containing protein</fullName>
    </submittedName>
</protein>
<accession>A0ABW3ABH4</accession>
<dbReference type="Pfam" id="PF06108">
    <property type="entry name" value="DUF952"/>
    <property type="match status" value="1"/>
</dbReference>
<reference evidence="2" key="1">
    <citation type="journal article" date="2019" name="Int. J. Syst. Evol. Microbiol.">
        <title>The Global Catalogue of Microorganisms (GCM) 10K type strain sequencing project: providing services to taxonomists for standard genome sequencing and annotation.</title>
        <authorList>
            <consortium name="The Broad Institute Genomics Platform"/>
            <consortium name="The Broad Institute Genome Sequencing Center for Infectious Disease"/>
            <person name="Wu L."/>
            <person name="Ma J."/>
        </authorList>
    </citation>
    <scope>NUCLEOTIDE SEQUENCE [LARGE SCALE GENOMIC DNA]</scope>
    <source>
        <strain evidence="2">JCM 32148</strain>
    </source>
</reference>
<evidence type="ECO:0000313" key="2">
    <source>
        <dbReference type="Proteomes" id="UP001597053"/>
    </source>
</evidence>
<organism evidence="1 2">
    <name type="scientific">Micromonospora azadirachtae</name>
    <dbReference type="NCBI Taxonomy" id="1970735"/>
    <lineage>
        <taxon>Bacteria</taxon>
        <taxon>Bacillati</taxon>
        <taxon>Actinomycetota</taxon>
        <taxon>Actinomycetes</taxon>
        <taxon>Micromonosporales</taxon>
        <taxon>Micromonosporaceae</taxon>
        <taxon>Micromonospora</taxon>
    </lineage>
</organism>
<dbReference type="EMBL" id="JBHTHM010002402">
    <property type="protein sequence ID" value="MFD0787979.1"/>
    <property type="molecule type" value="Genomic_DNA"/>
</dbReference>
<comment type="caution">
    <text evidence="1">The sequence shown here is derived from an EMBL/GenBank/DDBJ whole genome shotgun (WGS) entry which is preliminary data.</text>
</comment>
<proteinExistence type="predicted"/>
<feature type="non-terminal residue" evidence="1">
    <location>
        <position position="87"/>
    </location>
</feature>
<dbReference type="Gene3D" id="3.20.170.20">
    <property type="entry name" value="Protein of unknown function DUF952"/>
    <property type="match status" value="1"/>
</dbReference>
<dbReference type="InterPro" id="IPR009297">
    <property type="entry name" value="DUF952"/>
</dbReference>
<keyword evidence="2" id="KW-1185">Reference proteome</keyword>
<sequence length="87" mass="9311">MPGRACAPGRYRGNGARQVRPNLARGRPAYAAQVIYKLLPTTEWDDARAAGRLTGTAVDHQDGFIHLSGPDQLVATARRHFAGATGL</sequence>
<dbReference type="SUPFAM" id="SSF56399">
    <property type="entry name" value="ADP-ribosylation"/>
    <property type="match status" value="1"/>
</dbReference>
<gene>
    <name evidence="1" type="ORF">ACFQZ8_29065</name>
</gene>
<dbReference type="Proteomes" id="UP001597053">
    <property type="component" value="Unassembled WGS sequence"/>
</dbReference>
<name>A0ABW3ABH4_9ACTN</name>